<sequence length="1766" mass="198655">MQLFITQVPVQASRQSFAKQRHDGSAAVMETTASEDSGTRLIQAHFGEESCKKLRYEDYTVGWLAALKSEALVAVKMLDERHDRLPQKPQDANIYILGRIGEHNVVIARPRKYGTNAAAHTAANMVRTFNNLRFILMVGIGGGVPSAPVDEDSQEEQDIRLGDVVVGVPIGCRPSILQYDMGKLLADGAFDIKSRLRDPPEMLLNAVELLRLQDDLQETEMARYLEETISDIESGCKTGSLYRFPGRDKDNLFKSDYRHIGGAKDCGSCDLSQTERRVDREEDTPVVHYGLIASANTVMKSADCRDELRDSEGVLCFEMEAAGLMDNIPCLVIRGICDYSDDHKNDLWQEYAAVAAAAYAKDLLRVLLPEEVRDADAVANILGDLKDTVQEIGNSVKNSVKYMQDKDAAKDKETARKKSQQQLDEIVNLVYCPNSINGDIQENKLQEREKGTCEWILKEDLFKNWEAGAPKDRLLWLYGSMGMGKSVLCSSTIEHIQKAHGSSSVVSLFITGDADMSLNELLRQVAHQLLKNLQKETLEIPDYLQSFGRIEVSRTEPIKCLIHSILAMRPKTFVFIDGLDEYENYDGARGASNVNPSHADLREEGMRKFLSFLVGETETTSLRLWFSSRETPTIKEYFEGRNIRRLEVNQSKTARDISKFLQSAIPSSLTNDIEDLFVTSRLGTRALRESFLWARLVSGELRKVKDRKSLSHMLERVPETLKYYYDKAMKRIIERETAEEGIEDDQLPMWKIVLSLLAFSKRPLRIAEVKDGVAMIRTGALVNLDSDYLPYPRSIEEACMPFVKILAYKDKLEDDYTIMLSHSAVKQFLLARSDSPAAKKISNNKEILISREIIGTCCLNYLSQPKYSKLLEKRGVESFSTSRSLRNPENIRSHHFLSYAAKYWHQHFDTPMKVETLTNAATTDGPHIWTDPTPDTKSSVTKFLHSTNFATCIQVQSLCVSGHFIQSYDSITDKVKMTKRVLPNWLYTDRISTQYGDFIDEWGELLQCGGSKAVSGELDRCLWNTLGGGHLLSWGKSRYHSFGFREEHVCQEKARGCRIQRLSSNGKKLISCLFCVDKSGGELYINTWDLETPKRPRLESTGKIDFKRSELKLDEYGEPCSTILPLIPNIRCLMSPNAIAFFQDESLVRVGSKFFNRSRDGSEITMSNDSLLVDTWEEISSRGTLLIASRRRVRDEKPSRLQANGRLFWPIDESSGSDYSDDFGDSEDSWSEPSTDADTPGSDESIDSESELEADHSGGESSDGSLGRPPSRRKPRGTLRGLQRRGQDSEGSEESDSETSDETDSNSEDEGAALQIDTDASYGSADEDHALDSDDSDDSIESADSMDFDSDREAQALRATTDNPYPIRIGDDSGYIRCDRCNRQVRIRWYRCLKCPIPEGAEGNFDLCRRCEKRGFWCKDKRHPLYDMLNDKAIGVISKAKFSPRNDLHVYDTSAAKPKLLYKYSRKHGSMLYESPPVAHPVHDMVVWALNSNKLLFVDIANNSRFEQKISSTGHRGRPICVNLSFSKCGTLLRVAKIEAVTLDVPDPDSKNRVLKTRLCWILHLLVFQLSAQGPTKFLPKLLGTTSLDIGRCERSLVGCLPFAFTWGADDLYITISSSRLRVYCIDIAKIAAIGKRVRDKGKSKLRCNGVEGMEESGKGLVLTPKEIVFLPRSARNRTVQYIPPAGSGRSDVATVIVGPKHGEHSLPGFALYLSRKDLGDWVDINEKAGEDAKLFGKQKLKLPYEEFDVQQDCDIIPAGNEKWYT</sequence>
<reference evidence="7" key="1">
    <citation type="submission" date="2023-01" db="EMBL/GenBank/DDBJ databases">
        <title>The chitinases involved in constricting ring structure development in the nematode-trapping fungus Drechslerella dactyloides.</title>
        <authorList>
            <person name="Wang R."/>
            <person name="Zhang L."/>
            <person name="Tang P."/>
            <person name="Li S."/>
            <person name="Liang L."/>
        </authorList>
    </citation>
    <scope>NUCLEOTIDE SEQUENCE</scope>
    <source>
        <strain evidence="7">YMF1.00031</strain>
    </source>
</reference>
<gene>
    <name evidence="7" type="ORF">Dda_8341</name>
</gene>
<evidence type="ECO:0000256" key="2">
    <source>
        <dbReference type="ARBA" id="ARBA00022737"/>
    </source>
</evidence>
<keyword evidence="8" id="KW-1185">Reference proteome</keyword>
<evidence type="ECO:0000259" key="6">
    <source>
        <dbReference type="SMART" id="SM00291"/>
    </source>
</evidence>
<keyword evidence="1" id="KW-0479">Metal-binding</keyword>
<dbReference type="SMART" id="SM00291">
    <property type="entry name" value="ZnF_ZZ"/>
    <property type="match status" value="1"/>
</dbReference>
<name>A0AAD6NFR0_DREDA</name>
<comment type="caution">
    <text evidence="7">The sequence shown here is derived from an EMBL/GenBank/DDBJ whole genome shotgun (WGS) entry which is preliminary data.</text>
</comment>
<dbReference type="InterPro" id="IPR043145">
    <property type="entry name" value="Znf_ZZ_sf"/>
</dbReference>
<dbReference type="SUPFAM" id="SSF57850">
    <property type="entry name" value="RING/U-box"/>
    <property type="match status" value="1"/>
</dbReference>
<evidence type="ECO:0000256" key="1">
    <source>
        <dbReference type="ARBA" id="ARBA00022723"/>
    </source>
</evidence>
<dbReference type="GO" id="GO:0009116">
    <property type="term" value="P:nucleoside metabolic process"/>
    <property type="evidence" value="ECO:0007669"/>
    <property type="project" value="InterPro"/>
</dbReference>
<dbReference type="EMBL" id="JAQGDS010000012">
    <property type="protein sequence ID" value="KAJ6256479.1"/>
    <property type="molecule type" value="Genomic_DNA"/>
</dbReference>
<dbReference type="SUPFAM" id="SSF53167">
    <property type="entry name" value="Purine and uridine phosphorylases"/>
    <property type="match status" value="1"/>
</dbReference>
<dbReference type="Pfam" id="PF24883">
    <property type="entry name" value="NPHP3_N"/>
    <property type="match status" value="1"/>
</dbReference>
<dbReference type="Gene3D" id="3.40.50.1580">
    <property type="entry name" value="Nucleoside phosphorylase domain"/>
    <property type="match status" value="1"/>
</dbReference>
<feature type="region of interest" description="Disordered" evidence="5">
    <location>
        <begin position="1210"/>
        <end position="1349"/>
    </location>
</feature>
<evidence type="ECO:0000313" key="8">
    <source>
        <dbReference type="Proteomes" id="UP001221413"/>
    </source>
</evidence>
<evidence type="ECO:0000256" key="4">
    <source>
        <dbReference type="ARBA" id="ARBA00022833"/>
    </source>
</evidence>
<dbReference type="Gene3D" id="3.30.60.90">
    <property type="match status" value="1"/>
</dbReference>
<evidence type="ECO:0000256" key="5">
    <source>
        <dbReference type="SAM" id="MobiDB-lite"/>
    </source>
</evidence>
<keyword evidence="4" id="KW-0862">Zinc</keyword>
<dbReference type="Proteomes" id="UP001221413">
    <property type="component" value="Unassembled WGS sequence"/>
</dbReference>
<organism evidence="7 8">
    <name type="scientific">Drechslerella dactyloides</name>
    <name type="common">Nematode-trapping fungus</name>
    <name type="synonym">Arthrobotrys dactyloides</name>
    <dbReference type="NCBI Taxonomy" id="74499"/>
    <lineage>
        <taxon>Eukaryota</taxon>
        <taxon>Fungi</taxon>
        <taxon>Dikarya</taxon>
        <taxon>Ascomycota</taxon>
        <taxon>Pezizomycotina</taxon>
        <taxon>Orbiliomycetes</taxon>
        <taxon>Orbiliales</taxon>
        <taxon>Orbiliaceae</taxon>
        <taxon>Drechslerella</taxon>
    </lineage>
</organism>
<feature type="domain" description="ZZ-type" evidence="6">
    <location>
        <begin position="1372"/>
        <end position="1425"/>
    </location>
</feature>
<dbReference type="GO" id="GO:0008270">
    <property type="term" value="F:zinc ion binding"/>
    <property type="evidence" value="ECO:0007669"/>
    <property type="project" value="UniProtKB-KW"/>
</dbReference>
<feature type="compositionally biased region" description="Acidic residues" evidence="5">
    <location>
        <begin position="1290"/>
        <end position="1311"/>
    </location>
</feature>
<dbReference type="InterPro" id="IPR053137">
    <property type="entry name" value="NLR-like"/>
</dbReference>
<dbReference type="InterPro" id="IPR035994">
    <property type="entry name" value="Nucleoside_phosphorylase_sf"/>
</dbReference>
<dbReference type="Gene3D" id="3.40.50.300">
    <property type="entry name" value="P-loop containing nucleotide triphosphate hydrolases"/>
    <property type="match status" value="1"/>
</dbReference>
<protein>
    <recommendedName>
        <fullName evidence="6">ZZ-type domain-containing protein</fullName>
    </recommendedName>
</protein>
<evidence type="ECO:0000313" key="7">
    <source>
        <dbReference type="EMBL" id="KAJ6256479.1"/>
    </source>
</evidence>
<evidence type="ECO:0000256" key="3">
    <source>
        <dbReference type="ARBA" id="ARBA00022771"/>
    </source>
</evidence>
<feature type="compositionally biased region" description="Acidic residues" evidence="5">
    <location>
        <begin position="1219"/>
        <end position="1230"/>
    </location>
</feature>
<keyword evidence="3" id="KW-0863">Zinc-finger</keyword>
<feature type="compositionally biased region" description="Acidic residues" evidence="5">
    <location>
        <begin position="1333"/>
        <end position="1348"/>
    </location>
</feature>
<dbReference type="PANTHER" id="PTHR46082:SF11">
    <property type="entry name" value="AAA+ ATPASE DOMAIN-CONTAINING PROTEIN-RELATED"/>
    <property type="match status" value="1"/>
</dbReference>
<dbReference type="InterPro" id="IPR027417">
    <property type="entry name" value="P-loop_NTPase"/>
</dbReference>
<dbReference type="InterPro" id="IPR000433">
    <property type="entry name" value="Znf_ZZ"/>
</dbReference>
<dbReference type="InterPro" id="IPR056884">
    <property type="entry name" value="NPHP3-like_N"/>
</dbReference>
<proteinExistence type="predicted"/>
<keyword evidence="2" id="KW-0677">Repeat</keyword>
<accession>A0AAD6NFR0</accession>
<dbReference type="GO" id="GO:0003824">
    <property type="term" value="F:catalytic activity"/>
    <property type="evidence" value="ECO:0007669"/>
    <property type="project" value="InterPro"/>
</dbReference>
<dbReference type="PANTHER" id="PTHR46082">
    <property type="entry name" value="ATP/GTP-BINDING PROTEIN-RELATED"/>
    <property type="match status" value="1"/>
</dbReference>
<dbReference type="SUPFAM" id="SSF52540">
    <property type="entry name" value="P-loop containing nucleoside triphosphate hydrolases"/>
    <property type="match status" value="1"/>
</dbReference>